<reference evidence="2" key="1">
    <citation type="journal article" date="2019" name="Int. J. Syst. Evol. Microbiol.">
        <title>The Global Catalogue of Microorganisms (GCM) 10K type strain sequencing project: providing services to taxonomists for standard genome sequencing and annotation.</title>
        <authorList>
            <consortium name="The Broad Institute Genomics Platform"/>
            <consortium name="The Broad Institute Genome Sequencing Center for Infectious Disease"/>
            <person name="Wu L."/>
            <person name="Ma J."/>
        </authorList>
    </citation>
    <scope>NUCLEOTIDE SEQUENCE [LARGE SCALE GENOMIC DNA]</scope>
    <source>
        <strain evidence="2">JCM 17695</strain>
    </source>
</reference>
<comment type="caution">
    <text evidence="1">The sequence shown here is derived from an EMBL/GenBank/DDBJ whole genome shotgun (WGS) entry which is preliminary data.</text>
</comment>
<gene>
    <name evidence="1" type="ORF">ACFQV2_19740</name>
</gene>
<protein>
    <recommendedName>
        <fullName evidence="3">Sigma 54 modulation protein / S30EA ribosomal protein</fullName>
    </recommendedName>
</protein>
<accession>A0ABW2TNN4</accession>
<dbReference type="SUPFAM" id="SSF69754">
    <property type="entry name" value="Ribosome binding protein Y (YfiA homologue)"/>
    <property type="match status" value="1"/>
</dbReference>
<organism evidence="1 2">
    <name type="scientific">Actinokineospora soli</name>
    <dbReference type="NCBI Taxonomy" id="1048753"/>
    <lineage>
        <taxon>Bacteria</taxon>
        <taxon>Bacillati</taxon>
        <taxon>Actinomycetota</taxon>
        <taxon>Actinomycetes</taxon>
        <taxon>Pseudonocardiales</taxon>
        <taxon>Pseudonocardiaceae</taxon>
        <taxon>Actinokineospora</taxon>
    </lineage>
</organism>
<dbReference type="EMBL" id="JBHTEY010000004">
    <property type="protein sequence ID" value="MFC7615402.1"/>
    <property type="molecule type" value="Genomic_DNA"/>
</dbReference>
<name>A0ABW2TNN4_9PSEU</name>
<sequence length="188" mass="20211">MTDTAPVPAPEVVVRGVPGLGIGDHAAAKVAAALRHAHGPVHGVRIAVTRLPDPAVPEPVWVSCHVDLVGRTVHVHAYAATARTAVDRVVHRLVRRLESLRRDEREHPAPVTTAVGAVESHRSYGTPRCSLAEAVADLAALDEDAHLFTHESGVDFLLQRTPSGHAVTAPPRAWSPRRGWRSRCARRG</sequence>
<evidence type="ECO:0000313" key="1">
    <source>
        <dbReference type="EMBL" id="MFC7615402.1"/>
    </source>
</evidence>
<proteinExistence type="predicted"/>
<evidence type="ECO:0008006" key="3">
    <source>
        <dbReference type="Google" id="ProtNLM"/>
    </source>
</evidence>
<dbReference type="InterPro" id="IPR036567">
    <property type="entry name" value="RHF-like"/>
</dbReference>
<evidence type="ECO:0000313" key="2">
    <source>
        <dbReference type="Proteomes" id="UP001596512"/>
    </source>
</evidence>
<dbReference type="Proteomes" id="UP001596512">
    <property type="component" value="Unassembled WGS sequence"/>
</dbReference>
<keyword evidence="2" id="KW-1185">Reference proteome</keyword>